<feature type="transmembrane region" description="Helical" evidence="5">
    <location>
        <begin position="463"/>
        <end position="486"/>
    </location>
</feature>
<feature type="transmembrane region" description="Helical" evidence="5">
    <location>
        <begin position="432"/>
        <end position="451"/>
    </location>
</feature>
<evidence type="ECO:0000256" key="3">
    <source>
        <dbReference type="ARBA" id="ARBA00022989"/>
    </source>
</evidence>
<feature type="transmembrane region" description="Helical" evidence="5">
    <location>
        <begin position="44"/>
        <end position="67"/>
    </location>
</feature>
<proteinExistence type="predicted"/>
<evidence type="ECO:0000256" key="2">
    <source>
        <dbReference type="ARBA" id="ARBA00022692"/>
    </source>
</evidence>
<evidence type="ECO:0000256" key="1">
    <source>
        <dbReference type="ARBA" id="ARBA00004141"/>
    </source>
</evidence>
<dbReference type="PROSITE" id="PS50850">
    <property type="entry name" value="MFS"/>
    <property type="match status" value="1"/>
</dbReference>
<dbReference type="CDD" id="cd17317">
    <property type="entry name" value="MFS_SLC22"/>
    <property type="match status" value="1"/>
</dbReference>
<evidence type="ECO:0000313" key="7">
    <source>
        <dbReference type="EMBL" id="CAK8671118.1"/>
    </source>
</evidence>
<dbReference type="Pfam" id="PF00083">
    <property type="entry name" value="Sugar_tr"/>
    <property type="match status" value="1"/>
</dbReference>
<dbReference type="EMBL" id="CAWYQH010000001">
    <property type="protein sequence ID" value="CAK8671118.1"/>
    <property type="molecule type" value="Genomic_DNA"/>
</dbReference>
<dbReference type="PROSITE" id="PS00216">
    <property type="entry name" value="SUGAR_TRANSPORT_1"/>
    <property type="match status" value="1"/>
</dbReference>
<protein>
    <recommendedName>
        <fullName evidence="6">Major facilitator superfamily (MFS) profile domain-containing protein</fullName>
    </recommendedName>
</protein>
<dbReference type="InterPro" id="IPR005828">
    <property type="entry name" value="MFS_sugar_transport-like"/>
</dbReference>
<feature type="transmembrane region" description="Helical" evidence="5">
    <location>
        <begin position="374"/>
        <end position="392"/>
    </location>
</feature>
<feature type="transmembrane region" description="Helical" evidence="5">
    <location>
        <begin position="261"/>
        <end position="283"/>
    </location>
</feature>
<accession>A0ABP0EZL1</accession>
<comment type="subcellular location">
    <subcellularLocation>
        <location evidence="1">Membrane</location>
        <topology evidence="1">Multi-pass membrane protein</topology>
    </subcellularLocation>
</comment>
<feature type="transmembrane region" description="Helical" evidence="5">
    <location>
        <begin position="202"/>
        <end position="222"/>
    </location>
</feature>
<dbReference type="PANTHER" id="PTHR24064">
    <property type="entry name" value="SOLUTE CARRIER FAMILY 22 MEMBER"/>
    <property type="match status" value="1"/>
</dbReference>
<dbReference type="Proteomes" id="UP001642483">
    <property type="component" value="Unassembled WGS sequence"/>
</dbReference>
<reference evidence="7 8" key="1">
    <citation type="submission" date="2024-02" db="EMBL/GenBank/DDBJ databases">
        <authorList>
            <person name="Daric V."/>
            <person name="Darras S."/>
        </authorList>
    </citation>
    <scope>NUCLEOTIDE SEQUENCE [LARGE SCALE GENOMIC DNA]</scope>
</reference>
<dbReference type="SUPFAM" id="SSF103473">
    <property type="entry name" value="MFS general substrate transporter"/>
    <property type="match status" value="1"/>
</dbReference>
<sequence>MMHSECSSASSEDIDERSKLLPREGSINFNFVLSKIGNLGRFQVCLVLVAYLVPVPAGLHMIAPVFVEYTPDSWCALPPLDNRTLFPNLTAEHLKELVIPFSNSTNEYDKCQRYNYSLTSCNPGKLDCISPYPPVSPLVTSMPCDEGHTFNNSLFNKTVVTEWGLVCDKATLKSATDSIFFVGVLLGGVIGGSLGDRFGRVPGMFMSQLGVLVLGIGCSFSPTFASYVVIRFVMAAFIQAGYLICIVYVMEITGPKWRTLVGINVQTMFAVGAVIVSLFGMRFRDWRDLQFYSSFVPALFCLLTPLLLESPMWLFSKGEDERAKNISETMAQRNGHLLSPDIWREATQTGATQETKAGSVGVVEIFTRVRMRKITIELIFLWFVCTLVYYGLSYSVGTLSGSLFVNNILMSLVEPIGYVIIIPLMDRVGRKAVIFSPLLIGGVACLISTFVNNFAKPTVGVGTLVTAMSLIGKMCVAGAFAVLANYTVELYPTVVRSTASGLTIMGARLGAAIAPFTLELRVIEPWISGTIFGILSLIAAFSSLWLPETLNKPMLTSLDEAERFYRGEKSEEDEKGC</sequence>
<evidence type="ECO:0000256" key="5">
    <source>
        <dbReference type="SAM" id="Phobius"/>
    </source>
</evidence>
<name>A0ABP0EZL1_CLALP</name>
<feature type="domain" description="Major facilitator superfamily (MFS) profile" evidence="6">
    <location>
        <begin position="129"/>
        <end position="551"/>
    </location>
</feature>
<evidence type="ECO:0000313" key="8">
    <source>
        <dbReference type="Proteomes" id="UP001642483"/>
    </source>
</evidence>
<keyword evidence="8" id="KW-1185">Reference proteome</keyword>
<comment type="caution">
    <text evidence="7">The sequence shown here is derived from an EMBL/GenBank/DDBJ whole genome shotgun (WGS) entry which is preliminary data.</text>
</comment>
<feature type="transmembrane region" description="Helical" evidence="5">
    <location>
        <begin position="493"/>
        <end position="514"/>
    </location>
</feature>
<dbReference type="Gene3D" id="1.20.1250.20">
    <property type="entry name" value="MFS general substrate transporter like domains"/>
    <property type="match status" value="1"/>
</dbReference>
<evidence type="ECO:0000256" key="4">
    <source>
        <dbReference type="ARBA" id="ARBA00023136"/>
    </source>
</evidence>
<dbReference type="InterPro" id="IPR020846">
    <property type="entry name" value="MFS_dom"/>
</dbReference>
<feature type="transmembrane region" description="Helical" evidence="5">
    <location>
        <begin position="178"/>
        <end position="195"/>
    </location>
</feature>
<feature type="transmembrane region" description="Helical" evidence="5">
    <location>
        <begin position="228"/>
        <end position="249"/>
    </location>
</feature>
<dbReference type="InterPro" id="IPR005829">
    <property type="entry name" value="Sugar_transporter_CS"/>
</dbReference>
<feature type="transmembrane region" description="Helical" evidence="5">
    <location>
        <begin position="526"/>
        <end position="546"/>
    </location>
</feature>
<keyword evidence="2 5" id="KW-0812">Transmembrane</keyword>
<keyword evidence="3 5" id="KW-1133">Transmembrane helix</keyword>
<keyword evidence="4 5" id="KW-0472">Membrane</keyword>
<organism evidence="7 8">
    <name type="scientific">Clavelina lepadiformis</name>
    <name type="common">Light-bulb sea squirt</name>
    <name type="synonym">Ascidia lepadiformis</name>
    <dbReference type="NCBI Taxonomy" id="159417"/>
    <lineage>
        <taxon>Eukaryota</taxon>
        <taxon>Metazoa</taxon>
        <taxon>Chordata</taxon>
        <taxon>Tunicata</taxon>
        <taxon>Ascidiacea</taxon>
        <taxon>Aplousobranchia</taxon>
        <taxon>Clavelinidae</taxon>
        <taxon>Clavelina</taxon>
    </lineage>
</organism>
<evidence type="ECO:0000259" key="6">
    <source>
        <dbReference type="PROSITE" id="PS50850"/>
    </source>
</evidence>
<feature type="transmembrane region" description="Helical" evidence="5">
    <location>
        <begin position="289"/>
        <end position="308"/>
    </location>
</feature>
<dbReference type="InterPro" id="IPR036259">
    <property type="entry name" value="MFS_trans_sf"/>
</dbReference>
<gene>
    <name evidence="7" type="ORF">CVLEPA_LOCUS137</name>
</gene>
<feature type="transmembrane region" description="Helical" evidence="5">
    <location>
        <begin position="404"/>
        <end position="425"/>
    </location>
</feature>